<gene>
    <name evidence="4" type="ORF">S12H4_15534</name>
</gene>
<evidence type="ECO:0000256" key="2">
    <source>
        <dbReference type="ARBA" id="ARBA00022803"/>
    </source>
</evidence>
<dbReference type="Gene3D" id="1.25.40.10">
    <property type="entry name" value="Tetratricopeptide repeat domain"/>
    <property type="match status" value="2"/>
</dbReference>
<feature type="transmembrane region" description="Helical" evidence="3">
    <location>
        <begin position="62"/>
        <end position="83"/>
    </location>
</feature>
<evidence type="ECO:0000313" key="4">
    <source>
        <dbReference type="EMBL" id="GAI87620.1"/>
    </source>
</evidence>
<dbReference type="InterPro" id="IPR051012">
    <property type="entry name" value="CellSynth/LPSAsmb/PSIAsmb"/>
</dbReference>
<evidence type="ECO:0000256" key="1">
    <source>
        <dbReference type="ARBA" id="ARBA00022737"/>
    </source>
</evidence>
<reference evidence="4" key="1">
    <citation type="journal article" date="2014" name="Front. Microbiol.">
        <title>High frequency of phylogenetically diverse reductive dehalogenase-homologous genes in deep subseafloor sedimentary metagenomes.</title>
        <authorList>
            <person name="Kawai M."/>
            <person name="Futagami T."/>
            <person name="Toyoda A."/>
            <person name="Takaki Y."/>
            <person name="Nishi S."/>
            <person name="Hori S."/>
            <person name="Arai W."/>
            <person name="Tsubouchi T."/>
            <person name="Morono Y."/>
            <person name="Uchiyama I."/>
            <person name="Ito T."/>
            <person name="Fujiyama A."/>
            <person name="Inagaki F."/>
            <person name="Takami H."/>
        </authorList>
    </citation>
    <scope>NUCLEOTIDE SEQUENCE</scope>
    <source>
        <strain evidence="4">Expedition CK06-06</strain>
    </source>
</reference>
<dbReference type="InterPro" id="IPR019734">
    <property type="entry name" value="TPR_rpt"/>
</dbReference>
<evidence type="ECO:0000256" key="3">
    <source>
        <dbReference type="SAM" id="Phobius"/>
    </source>
</evidence>
<dbReference type="SMART" id="SM00028">
    <property type="entry name" value="TPR"/>
    <property type="match status" value="4"/>
</dbReference>
<protein>
    <submittedName>
        <fullName evidence="4">Uncharacterized protein</fullName>
    </submittedName>
</protein>
<sequence length="285" mass="33024">MFWLIIGLTIVIIKAEGNADKANLKQRDSDVIIKGTEDIDLAKNQKKAEDKDNDNIYRFKPILYLSIILLIIIISITMARPFIAQTYWYKGFREIEKENWNKAIKIYEEALRWNPYLGPIYYDIGKILQNKELYGISREYFEKAANYIDHPDLPLDLAIIYLESGMLDEAAIKLKQAISYQPDEKSMLPLYAELGNTYLQLGRYKPAEIVLKDALKIDSDFVNAHYGLAGAYLNQNKIEEALVELQKVIELAPDSQLAEHAKKEAALVSLQINCWTKLWIRYRWL</sequence>
<dbReference type="InterPro" id="IPR011990">
    <property type="entry name" value="TPR-like_helical_dom_sf"/>
</dbReference>
<dbReference type="SUPFAM" id="SSF48452">
    <property type="entry name" value="TPR-like"/>
    <property type="match status" value="1"/>
</dbReference>
<dbReference type="Pfam" id="PF14559">
    <property type="entry name" value="TPR_19"/>
    <property type="match status" value="1"/>
</dbReference>
<keyword evidence="1" id="KW-0677">Repeat</keyword>
<dbReference type="PANTHER" id="PTHR45586">
    <property type="entry name" value="TPR REPEAT-CONTAINING PROTEIN PA4667"/>
    <property type="match status" value="1"/>
</dbReference>
<comment type="caution">
    <text evidence="4">The sequence shown here is derived from an EMBL/GenBank/DDBJ whole genome shotgun (WGS) entry which is preliminary data.</text>
</comment>
<keyword evidence="3" id="KW-1133">Transmembrane helix</keyword>
<dbReference type="PANTHER" id="PTHR45586:SF1">
    <property type="entry name" value="LIPOPOLYSACCHARIDE ASSEMBLY PROTEIN B"/>
    <property type="match status" value="1"/>
</dbReference>
<organism evidence="4">
    <name type="scientific">marine sediment metagenome</name>
    <dbReference type="NCBI Taxonomy" id="412755"/>
    <lineage>
        <taxon>unclassified sequences</taxon>
        <taxon>metagenomes</taxon>
        <taxon>ecological metagenomes</taxon>
    </lineage>
</organism>
<keyword evidence="2" id="KW-0802">TPR repeat</keyword>
<keyword evidence="3" id="KW-0472">Membrane</keyword>
<accession>X1TJ75</accession>
<proteinExistence type="predicted"/>
<dbReference type="EMBL" id="BARW01007470">
    <property type="protein sequence ID" value="GAI87620.1"/>
    <property type="molecule type" value="Genomic_DNA"/>
</dbReference>
<dbReference type="AlphaFoldDB" id="X1TJ75"/>
<name>X1TJ75_9ZZZZ</name>
<dbReference type="Pfam" id="PF13181">
    <property type="entry name" value="TPR_8"/>
    <property type="match status" value="1"/>
</dbReference>
<dbReference type="PROSITE" id="PS50005">
    <property type="entry name" value="TPR"/>
    <property type="match status" value="4"/>
</dbReference>
<keyword evidence="3" id="KW-0812">Transmembrane</keyword>